<gene>
    <name evidence="3" type="ORF">ABOZ73_16335</name>
</gene>
<dbReference type="GO" id="GO:0016787">
    <property type="term" value="F:hydrolase activity"/>
    <property type="evidence" value="ECO:0007669"/>
    <property type="project" value="UniProtKB-KW"/>
</dbReference>
<dbReference type="Pfam" id="PF00144">
    <property type="entry name" value="Beta-lactamase"/>
    <property type="match status" value="1"/>
</dbReference>
<dbReference type="EMBL" id="CP158375">
    <property type="protein sequence ID" value="XDO96324.1"/>
    <property type="molecule type" value="Genomic_DNA"/>
</dbReference>
<dbReference type="InterPro" id="IPR050789">
    <property type="entry name" value="Diverse_Enzym_Activities"/>
</dbReference>
<evidence type="ECO:0000259" key="2">
    <source>
        <dbReference type="Pfam" id="PF00144"/>
    </source>
</evidence>
<dbReference type="InterPro" id="IPR001466">
    <property type="entry name" value="Beta-lactam-related"/>
</dbReference>
<evidence type="ECO:0000256" key="1">
    <source>
        <dbReference type="SAM" id="MobiDB-lite"/>
    </source>
</evidence>
<feature type="region of interest" description="Disordered" evidence="1">
    <location>
        <begin position="183"/>
        <end position="207"/>
    </location>
</feature>
<keyword evidence="3" id="KW-0378">Hydrolase</keyword>
<protein>
    <submittedName>
        <fullName evidence="3">Serine hydrolase</fullName>
    </submittedName>
</protein>
<reference evidence="3" key="1">
    <citation type="submission" date="2024-06" db="EMBL/GenBank/DDBJ databases">
        <title>Caulobacter inopinatus, sp. nov.</title>
        <authorList>
            <person name="Donachie S.P."/>
        </authorList>
    </citation>
    <scope>NUCLEOTIDE SEQUENCE</scope>
    <source>
        <strain evidence="3">73W</strain>
    </source>
</reference>
<dbReference type="PANTHER" id="PTHR43283">
    <property type="entry name" value="BETA-LACTAMASE-RELATED"/>
    <property type="match status" value="1"/>
</dbReference>
<dbReference type="PANTHER" id="PTHR43283:SF3">
    <property type="entry name" value="BETA-LACTAMASE FAMILY PROTEIN (AFU_ORTHOLOGUE AFUA_5G07500)"/>
    <property type="match status" value="1"/>
</dbReference>
<accession>A0AB39KRP5</accession>
<dbReference type="SUPFAM" id="SSF56601">
    <property type="entry name" value="beta-lactamase/transpeptidase-like"/>
    <property type="match status" value="1"/>
</dbReference>
<dbReference type="Gene3D" id="3.40.710.10">
    <property type="entry name" value="DD-peptidase/beta-lactamase superfamily"/>
    <property type="match status" value="1"/>
</dbReference>
<name>A0AB39KRP5_9CAUL</name>
<sequence>MAGLAALQPGAGFHYGHSTDLLGLLIAGMEGAPLGEVLERRIFRPLGMTDTGFIVPPAKHDRRVALHGFDTQGRLTRLTVAPGGATVAERPADMVYVSGGAGLWSTLDEHLAFGRLFLGDGAVDGVRLLKPQTLALMSTNQLTDEQRASATTLGMPTFAPGNGFGLGLAVVTDPATAAVTHGRGGVGTAGSPAPMAEGGRLIRATDQ</sequence>
<proteinExistence type="predicted"/>
<dbReference type="InterPro" id="IPR012338">
    <property type="entry name" value="Beta-lactam/transpept-like"/>
</dbReference>
<evidence type="ECO:0000313" key="3">
    <source>
        <dbReference type="EMBL" id="XDO96324.1"/>
    </source>
</evidence>
<feature type="domain" description="Beta-lactamase-related" evidence="2">
    <location>
        <begin position="8"/>
        <end position="188"/>
    </location>
</feature>
<dbReference type="RefSeq" id="WP_369059178.1">
    <property type="nucleotide sequence ID" value="NZ_CP158375.1"/>
</dbReference>
<organism evidence="3">
    <name type="scientific">Caulobacter sp. 73W</name>
    <dbReference type="NCBI Taxonomy" id="3161137"/>
    <lineage>
        <taxon>Bacteria</taxon>
        <taxon>Pseudomonadati</taxon>
        <taxon>Pseudomonadota</taxon>
        <taxon>Alphaproteobacteria</taxon>
        <taxon>Caulobacterales</taxon>
        <taxon>Caulobacteraceae</taxon>
        <taxon>Caulobacter</taxon>
    </lineage>
</organism>
<dbReference type="AlphaFoldDB" id="A0AB39KRP5"/>